<dbReference type="InterPro" id="IPR049326">
    <property type="entry name" value="Rhodopsin_dom_fungi"/>
</dbReference>
<comment type="subcellular location">
    <subcellularLocation>
        <location evidence="1">Membrane</location>
        <topology evidence="1">Multi-pass membrane protein</topology>
    </subcellularLocation>
</comment>
<dbReference type="Proteomes" id="UP000803884">
    <property type="component" value="Unassembled WGS sequence"/>
</dbReference>
<keyword evidence="3 7" id="KW-1133">Transmembrane helix</keyword>
<feature type="region of interest" description="Disordered" evidence="6">
    <location>
        <begin position="337"/>
        <end position="369"/>
    </location>
</feature>
<feature type="transmembrane region" description="Helical" evidence="7">
    <location>
        <begin position="91"/>
        <end position="115"/>
    </location>
</feature>
<dbReference type="EMBL" id="JAAQHG020000045">
    <property type="protein sequence ID" value="KAL1582715.1"/>
    <property type="molecule type" value="Genomic_DNA"/>
</dbReference>
<dbReference type="AlphaFoldDB" id="A0AB34KHB3"/>
<feature type="region of interest" description="Disordered" evidence="6">
    <location>
        <begin position="290"/>
        <end position="317"/>
    </location>
</feature>
<feature type="transmembrane region" description="Helical" evidence="7">
    <location>
        <begin position="169"/>
        <end position="194"/>
    </location>
</feature>
<feature type="transmembrane region" description="Helical" evidence="7">
    <location>
        <begin position="127"/>
        <end position="148"/>
    </location>
</feature>
<evidence type="ECO:0000256" key="6">
    <source>
        <dbReference type="SAM" id="MobiDB-lite"/>
    </source>
</evidence>
<feature type="domain" description="Rhodopsin" evidence="8">
    <location>
        <begin position="31"/>
        <end position="269"/>
    </location>
</feature>
<comment type="caution">
    <text evidence="9">The sequence shown here is derived from an EMBL/GenBank/DDBJ whole genome shotgun (WGS) entry which is preliminary data.</text>
</comment>
<accession>A0AB34KHB3</accession>
<protein>
    <recommendedName>
        <fullName evidence="8">Rhodopsin domain-containing protein</fullName>
    </recommendedName>
</protein>
<organism evidence="9 10">
    <name type="scientific">Cladosporium halotolerans</name>
    <dbReference type="NCBI Taxonomy" id="1052096"/>
    <lineage>
        <taxon>Eukaryota</taxon>
        <taxon>Fungi</taxon>
        <taxon>Dikarya</taxon>
        <taxon>Ascomycota</taxon>
        <taxon>Pezizomycotina</taxon>
        <taxon>Dothideomycetes</taxon>
        <taxon>Dothideomycetidae</taxon>
        <taxon>Cladosporiales</taxon>
        <taxon>Cladosporiaceae</taxon>
        <taxon>Cladosporium</taxon>
    </lineage>
</organism>
<feature type="transmembrane region" description="Helical" evidence="7">
    <location>
        <begin position="12"/>
        <end position="29"/>
    </location>
</feature>
<name>A0AB34KHB3_9PEZI</name>
<keyword evidence="2 7" id="KW-0812">Transmembrane</keyword>
<feature type="transmembrane region" description="Helical" evidence="7">
    <location>
        <begin position="49"/>
        <end position="70"/>
    </location>
</feature>
<evidence type="ECO:0000256" key="1">
    <source>
        <dbReference type="ARBA" id="ARBA00004141"/>
    </source>
</evidence>
<dbReference type="GeneID" id="96010022"/>
<evidence type="ECO:0000256" key="4">
    <source>
        <dbReference type="ARBA" id="ARBA00023136"/>
    </source>
</evidence>
<keyword evidence="10" id="KW-1185">Reference proteome</keyword>
<feature type="compositionally biased region" description="Polar residues" evidence="6">
    <location>
        <begin position="352"/>
        <end position="369"/>
    </location>
</feature>
<evidence type="ECO:0000256" key="5">
    <source>
        <dbReference type="ARBA" id="ARBA00038359"/>
    </source>
</evidence>
<evidence type="ECO:0000256" key="7">
    <source>
        <dbReference type="SAM" id="Phobius"/>
    </source>
</evidence>
<comment type="similarity">
    <text evidence="5">Belongs to the SAT4 family.</text>
</comment>
<feature type="compositionally biased region" description="Polar residues" evidence="6">
    <location>
        <begin position="290"/>
        <end position="299"/>
    </location>
</feature>
<evidence type="ECO:0000313" key="10">
    <source>
        <dbReference type="Proteomes" id="UP000803884"/>
    </source>
</evidence>
<dbReference type="InterPro" id="IPR052337">
    <property type="entry name" value="SAT4-like"/>
</dbReference>
<dbReference type="PANTHER" id="PTHR33048">
    <property type="entry name" value="PTH11-LIKE INTEGRAL MEMBRANE PROTEIN (AFU_ORTHOLOGUE AFUA_5G11245)"/>
    <property type="match status" value="1"/>
</dbReference>
<evidence type="ECO:0000256" key="3">
    <source>
        <dbReference type="ARBA" id="ARBA00022989"/>
    </source>
</evidence>
<sequence>MASLGSFANVRANLDGAAITTYVLFMIVVPLKFWCRLNSGHKRLGLDDVLTAVGAIVVNAFFYITMIGVRPHLGKHADTLSIPIIIQFLKYVFAAQLLYVIALAWIKLAILAFYWRLFSIKARWPVLITTGIVIVWIISGSAALIFTCKPVKAQWDLTVTNAVCLDRRAVYLGVSLVNVVTDIVLLALPIPYIWNLHSPAFQRVVLIGIFSLGIFVSVVSIVRLTILMGLNLGKADITYSMAQVFIWSLVEVNIGLVCACLPSLRPAVRLLGLGRLFPSSSAMAQDAYVQQQTPQGSTRATDRSHASKRNPFGFMTSMGGTKCEEEEEDSFQMISHQNGKNSTAVDAYRVPSSGSDDTTDRTPASSGNMQPITIEREWRVESRTPEERELGLGYNAM</sequence>
<feature type="transmembrane region" description="Helical" evidence="7">
    <location>
        <begin position="244"/>
        <end position="264"/>
    </location>
</feature>
<proteinExistence type="inferred from homology"/>
<dbReference type="PANTHER" id="PTHR33048:SF163">
    <property type="entry name" value="INTEGRAL MEMBRANE PROTEIN (AFU_ORTHOLOGUE AFUA_8G05510)"/>
    <property type="match status" value="1"/>
</dbReference>
<dbReference type="RefSeq" id="XP_069225822.1">
    <property type="nucleotide sequence ID" value="XM_069377184.1"/>
</dbReference>
<dbReference type="Pfam" id="PF20684">
    <property type="entry name" value="Fung_rhodopsin"/>
    <property type="match status" value="1"/>
</dbReference>
<evidence type="ECO:0000256" key="2">
    <source>
        <dbReference type="ARBA" id="ARBA00022692"/>
    </source>
</evidence>
<feature type="transmembrane region" description="Helical" evidence="7">
    <location>
        <begin position="206"/>
        <end position="232"/>
    </location>
</feature>
<evidence type="ECO:0000259" key="8">
    <source>
        <dbReference type="Pfam" id="PF20684"/>
    </source>
</evidence>
<gene>
    <name evidence="9" type="ORF">WHR41_08580</name>
</gene>
<dbReference type="GO" id="GO:0016020">
    <property type="term" value="C:membrane"/>
    <property type="evidence" value="ECO:0007669"/>
    <property type="project" value="UniProtKB-SubCell"/>
</dbReference>
<keyword evidence="4 7" id="KW-0472">Membrane</keyword>
<reference evidence="9 10" key="1">
    <citation type="journal article" date="2020" name="Microbiol. Resour. Announc.">
        <title>Draft Genome Sequence of a Cladosporium Species Isolated from the Mesophotic Ascidian Didemnum maculosum.</title>
        <authorList>
            <person name="Gioti A."/>
            <person name="Siaperas R."/>
            <person name="Nikolaivits E."/>
            <person name="Le Goff G."/>
            <person name="Ouazzani J."/>
            <person name="Kotoulas G."/>
            <person name="Topakas E."/>
        </authorList>
    </citation>
    <scope>NUCLEOTIDE SEQUENCE [LARGE SCALE GENOMIC DNA]</scope>
    <source>
        <strain evidence="9 10">TM138-S3</strain>
    </source>
</reference>
<evidence type="ECO:0000313" key="9">
    <source>
        <dbReference type="EMBL" id="KAL1582715.1"/>
    </source>
</evidence>